<reference evidence="1" key="1">
    <citation type="submission" date="2020-02" db="EMBL/GenBank/DDBJ databases">
        <authorList>
            <person name="Meier V. D."/>
        </authorList>
    </citation>
    <scope>NUCLEOTIDE SEQUENCE</scope>
    <source>
        <strain evidence="1">AVDCRST_MAG59</strain>
    </source>
</reference>
<evidence type="ECO:0000313" key="1">
    <source>
        <dbReference type="EMBL" id="CAA9535487.1"/>
    </source>
</evidence>
<sequence length="85" mass="9009">MGLAEEPLLDAIVRSAHDPDPARAFRYRPFHYGPWSGVAPSARSARQRVGVTVRLRAIRAAAVALPRCLAESAAAAVSPSAQPCC</sequence>
<proteinExistence type="predicted"/>
<dbReference type="AlphaFoldDB" id="A0A6J4TYW0"/>
<dbReference type="EMBL" id="CADCWF010000011">
    <property type="protein sequence ID" value="CAA9535487.1"/>
    <property type="molecule type" value="Genomic_DNA"/>
</dbReference>
<accession>A0A6J4TYW0</accession>
<organism evidence="1">
    <name type="scientific">uncultured Thermomicrobiales bacterium</name>
    <dbReference type="NCBI Taxonomy" id="1645740"/>
    <lineage>
        <taxon>Bacteria</taxon>
        <taxon>Pseudomonadati</taxon>
        <taxon>Thermomicrobiota</taxon>
        <taxon>Thermomicrobia</taxon>
        <taxon>Thermomicrobiales</taxon>
        <taxon>environmental samples</taxon>
    </lineage>
</organism>
<protein>
    <submittedName>
        <fullName evidence="1">Uncharacterized protein</fullName>
    </submittedName>
</protein>
<gene>
    <name evidence="1" type="ORF">AVDCRST_MAG59-195</name>
</gene>
<name>A0A6J4TYW0_9BACT</name>